<dbReference type="EMBL" id="JBHRVD010000001">
    <property type="protein sequence ID" value="MFC3323326.1"/>
    <property type="molecule type" value="Genomic_DNA"/>
</dbReference>
<dbReference type="Proteomes" id="UP001595648">
    <property type="component" value="Unassembled WGS sequence"/>
</dbReference>
<evidence type="ECO:0000313" key="2">
    <source>
        <dbReference type="EMBL" id="MFC3323326.1"/>
    </source>
</evidence>
<evidence type="ECO:0008006" key="4">
    <source>
        <dbReference type="Google" id="ProtNLM"/>
    </source>
</evidence>
<sequence>MAKAPILQRVALDGGASIEQQLKALGAAGEKAFKDIQAAAAKANFAKFSASVSKARTDLAALGKNLALLGTGLAAAAGGAGAAVLGLAKSGAEAADAAGKSAQKAGLQIDAYGRLAFAAKQADVGNEQFIAGMSRLNKAIAEAASQTGKAGDVLDDSGVSVQRFGGKVDKTADATKNAGTVFDRLGVKIKDANGKLRPTEAIVQDLAEAFSRLEDGPVKVALGMEIFGKSFAELIPFLNQGRDGIRDLGKEAEKLGFLFTPAEAALGDSLGDMLGSLGAAVFGIKKKLGLLFAPIVLAGAEGFRDVIVQNKDAILQFGAEAARVTAGVLGDLLHLLSGNIAAIKNPWIKEWSAALIQFGNDVAGVFNGLVLPAFKALREGAQFVADQINKVFGTDITAGELALGAAVLSAVGAFTLLGSTIAAVVAGIGFLAGLVGGIPLAIAAAAVGAGIAIGVFWEDIKAGAATAWQFITDGAAGAWQGIVDGATGLWEGIVAAFGQGQQTAVAAFMGIVDAITNAWNGLIDKLGQIAQAIVDRIATWFGTLPQRITAIFNSLVSIASSVLNRVSSLVDSIVSKIKSAIEFAKQLTGLGGGDSGGGSSPGFAGGGFVRGPGGPRTDSIVARLSAGEFVVQARAVRRLGVDFFNMLNQGIMPSLAGLRGFSLGGFVEGINQSMTIPRFAGGGMVPKLAPASSSSNRTPLLLQFNSGEVIDDITIGNIAMNRLQRELISHAYASLGGRPGRR</sequence>
<organism evidence="2 3">
    <name type="scientific">Mesorhizobium cantuariense</name>
    <dbReference type="NCBI Taxonomy" id="1300275"/>
    <lineage>
        <taxon>Bacteria</taxon>
        <taxon>Pseudomonadati</taxon>
        <taxon>Pseudomonadota</taxon>
        <taxon>Alphaproteobacteria</taxon>
        <taxon>Hyphomicrobiales</taxon>
        <taxon>Phyllobacteriaceae</taxon>
        <taxon>Mesorhizobium</taxon>
    </lineage>
</organism>
<protein>
    <recommendedName>
        <fullName evidence="4">Phage tail tape measure protein</fullName>
    </recommendedName>
</protein>
<keyword evidence="3" id="KW-1185">Reference proteome</keyword>
<feature type="transmembrane region" description="Helical" evidence="1">
    <location>
        <begin position="401"/>
        <end position="431"/>
    </location>
</feature>
<proteinExistence type="predicted"/>
<gene>
    <name evidence="2" type="ORF">ACFOJ9_16285</name>
</gene>
<name>A0ABV7MN68_9HYPH</name>
<keyword evidence="1" id="KW-1133">Transmembrane helix</keyword>
<comment type="caution">
    <text evidence="2">The sequence shown here is derived from an EMBL/GenBank/DDBJ whole genome shotgun (WGS) entry which is preliminary data.</text>
</comment>
<reference evidence="3" key="1">
    <citation type="journal article" date="2019" name="Int. J. Syst. Evol. Microbiol.">
        <title>The Global Catalogue of Microorganisms (GCM) 10K type strain sequencing project: providing services to taxonomists for standard genome sequencing and annotation.</title>
        <authorList>
            <consortium name="The Broad Institute Genomics Platform"/>
            <consortium name="The Broad Institute Genome Sequencing Center for Infectious Disease"/>
            <person name="Wu L."/>
            <person name="Ma J."/>
        </authorList>
    </citation>
    <scope>NUCLEOTIDE SEQUENCE [LARGE SCALE GENOMIC DNA]</scope>
    <source>
        <strain evidence="3">ICMP 19515</strain>
    </source>
</reference>
<evidence type="ECO:0000256" key="1">
    <source>
        <dbReference type="SAM" id="Phobius"/>
    </source>
</evidence>
<feature type="transmembrane region" description="Helical" evidence="1">
    <location>
        <begin position="438"/>
        <end position="457"/>
    </location>
</feature>
<dbReference type="RefSeq" id="WP_378979849.1">
    <property type="nucleotide sequence ID" value="NZ_JBHRVD010000001.1"/>
</dbReference>
<evidence type="ECO:0000313" key="3">
    <source>
        <dbReference type="Proteomes" id="UP001595648"/>
    </source>
</evidence>
<accession>A0ABV7MN68</accession>
<keyword evidence="1" id="KW-0472">Membrane</keyword>
<keyword evidence="1" id="KW-0812">Transmembrane</keyword>